<evidence type="ECO:0000256" key="3">
    <source>
        <dbReference type="ARBA" id="ARBA00022801"/>
    </source>
</evidence>
<dbReference type="EMBL" id="CAADEY010000070">
    <property type="protein sequence ID" value="VFJ59200.1"/>
    <property type="molecule type" value="Genomic_DNA"/>
</dbReference>
<dbReference type="Pfam" id="PF13742">
    <property type="entry name" value="tRNA_anti_2"/>
    <property type="match status" value="1"/>
</dbReference>
<name>A0A450SZ07_9GAMM</name>
<proteinExistence type="inferred from homology"/>
<accession>A0A450SZ07</accession>
<evidence type="ECO:0000259" key="8">
    <source>
        <dbReference type="Pfam" id="PF13742"/>
    </source>
</evidence>
<comment type="function">
    <text evidence="5">Bidirectionally degrades single-stranded DNA into large acid-insoluble oligonucleotides, which are then degraded further into small acid-soluble oligonucleotides.</text>
</comment>
<dbReference type="EC" id="3.1.11.6" evidence="5"/>
<dbReference type="InterPro" id="IPR025824">
    <property type="entry name" value="OB-fold_nuc-bd_dom"/>
</dbReference>
<dbReference type="InterPro" id="IPR003753">
    <property type="entry name" value="Exonuc_VII_L"/>
</dbReference>
<comment type="catalytic activity">
    <reaction evidence="5 6">
        <text>Exonucleolytic cleavage in either 5'- to 3'- or 3'- to 5'-direction to yield nucleoside 5'-phosphates.</text>
        <dbReference type="EC" id="3.1.11.6"/>
    </reaction>
</comment>
<keyword evidence="1 5" id="KW-0963">Cytoplasm</keyword>
<dbReference type="GO" id="GO:0003676">
    <property type="term" value="F:nucleic acid binding"/>
    <property type="evidence" value="ECO:0007669"/>
    <property type="project" value="InterPro"/>
</dbReference>
<comment type="subunit">
    <text evidence="5">Heterooligomer composed of large and small subunits.</text>
</comment>
<dbReference type="PANTHER" id="PTHR30008">
    <property type="entry name" value="EXODEOXYRIBONUCLEASE 7 LARGE SUBUNIT"/>
    <property type="match status" value="1"/>
</dbReference>
<keyword evidence="2 5" id="KW-0540">Nuclease</keyword>
<gene>
    <name evidence="5" type="primary">xseA</name>
    <name evidence="10" type="ORF">BECKDK2373B_GA0170837_108216</name>
    <name evidence="9" type="ORF">BECKDK2373C_GA0170839_107017</name>
</gene>
<dbReference type="GO" id="GO:0005737">
    <property type="term" value="C:cytoplasm"/>
    <property type="evidence" value="ECO:0007669"/>
    <property type="project" value="UniProtKB-SubCell"/>
</dbReference>
<dbReference type="InterPro" id="IPR020579">
    <property type="entry name" value="Exonuc_VII_lsu_C"/>
</dbReference>
<dbReference type="HAMAP" id="MF_00378">
    <property type="entry name" value="Exonuc_7_L"/>
    <property type="match status" value="1"/>
</dbReference>
<evidence type="ECO:0000256" key="5">
    <source>
        <dbReference type="HAMAP-Rule" id="MF_00378"/>
    </source>
</evidence>
<dbReference type="GO" id="GO:0006308">
    <property type="term" value="P:DNA catabolic process"/>
    <property type="evidence" value="ECO:0007669"/>
    <property type="project" value="UniProtKB-UniRule"/>
</dbReference>
<evidence type="ECO:0000313" key="9">
    <source>
        <dbReference type="EMBL" id="VFJ59200.1"/>
    </source>
</evidence>
<dbReference type="GO" id="GO:0009318">
    <property type="term" value="C:exodeoxyribonuclease VII complex"/>
    <property type="evidence" value="ECO:0007669"/>
    <property type="project" value="UniProtKB-UniRule"/>
</dbReference>
<feature type="domain" description="Exonuclease VII large subunit C-terminal" evidence="7">
    <location>
        <begin position="120"/>
        <end position="433"/>
    </location>
</feature>
<evidence type="ECO:0000259" key="7">
    <source>
        <dbReference type="Pfam" id="PF02601"/>
    </source>
</evidence>
<evidence type="ECO:0000256" key="4">
    <source>
        <dbReference type="ARBA" id="ARBA00022839"/>
    </source>
</evidence>
<evidence type="ECO:0000313" key="10">
    <source>
        <dbReference type="EMBL" id="VFJ59376.1"/>
    </source>
</evidence>
<evidence type="ECO:0000256" key="1">
    <source>
        <dbReference type="ARBA" id="ARBA00022490"/>
    </source>
</evidence>
<dbReference type="Pfam" id="PF02601">
    <property type="entry name" value="Exonuc_VII_L"/>
    <property type="match status" value="1"/>
</dbReference>
<sequence length="448" mass="50418">MDIYTVTRLNREVRSLIEANLSTVWVRGEISNLARPRSGHIYFSLKDEDSQVRCALFRMQGMRLAFAPEDGMEVLAHARPGLYLPRGDFQLIVEHLEQAGEGALRRAFEVLKKKLADQGLFDAAHKKPLPVIPNRIGVITSPSGAAIRDILAVLQRRFPGIPVLIYPVPVQGTEAAPAIARALDVADERRECDVLILARGGGSLEDLWAFNEEIVAHAIHRCAIPIISAIGHEIDVTIADFVADRRAPTPSAAAELVVPDRWEYQRRFDALDHRLLSLMRHHLREQHQALAWLERRLIHPRRRLSDDTQRLDDLMGRLIRCTHTFAAPRRNRLARSMAELYRHDPSARLRVHGAHRRQLAQRLSLAARRYLGEHGSRIASLGRALDAINPRQTLERGYAIVTRQSDGAIVRGPEAVSEGQLLRVRLAKGTLLCSVLRAGAEEAEERQR</sequence>
<evidence type="ECO:0000256" key="6">
    <source>
        <dbReference type="RuleBase" id="RU004355"/>
    </source>
</evidence>
<dbReference type="EMBL" id="CAADEX010000082">
    <property type="protein sequence ID" value="VFJ59376.1"/>
    <property type="molecule type" value="Genomic_DNA"/>
</dbReference>
<organism evidence="9">
    <name type="scientific">Candidatus Kentrum sp. DK</name>
    <dbReference type="NCBI Taxonomy" id="2126562"/>
    <lineage>
        <taxon>Bacteria</taxon>
        <taxon>Pseudomonadati</taxon>
        <taxon>Pseudomonadota</taxon>
        <taxon>Gammaproteobacteria</taxon>
        <taxon>Candidatus Kentrum</taxon>
    </lineage>
</organism>
<protein>
    <recommendedName>
        <fullName evidence="5">Exodeoxyribonuclease 7 large subunit</fullName>
        <ecNumber evidence="5">3.1.11.6</ecNumber>
    </recommendedName>
    <alternativeName>
        <fullName evidence="5">Exodeoxyribonuclease VII large subunit</fullName>
        <shortName evidence="5">Exonuclease VII large subunit</shortName>
    </alternativeName>
</protein>
<feature type="domain" description="OB-fold nucleic acid binding" evidence="8">
    <location>
        <begin position="4"/>
        <end position="96"/>
    </location>
</feature>
<reference evidence="9" key="1">
    <citation type="submission" date="2019-02" db="EMBL/GenBank/DDBJ databases">
        <authorList>
            <person name="Gruber-Vodicka R. H."/>
            <person name="Seah K. B. B."/>
        </authorList>
    </citation>
    <scope>NUCLEOTIDE SEQUENCE</scope>
    <source>
        <strain evidence="9">BECK_DK161</strain>
        <strain evidence="10">BECK_DK47</strain>
    </source>
</reference>
<evidence type="ECO:0000256" key="2">
    <source>
        <dbReference type="ARBA" id="ARBA00022722"/>
    </source>
</evidence>
<dbReference type="PANTHER" id="PTHR30008:SF0">
    <property type="entry name" value="EXODEOXYRIBONUCLEASE 7 LARGE SUBUNIT"/>
    <property type="match status" value="1"/>
</dbReference>
<comment type="subcellular location">
    <subcellularLocation>
        <location evidence="5 6">Cytoplasm</location>
    </subcellularLocation>
</comment>
<dbReference type="CDD" id="cd04489">
    <property type="entry name" value="ExoVII_LU_OBF"/>
    <property type="match status" value="1"/>
</dbReference>
<comment type="similarity">
    <text evidence="5 6">Belongs to the XseA family.</text>
</comment>
<keyword evidence="3 5" id="KW-0378">Hydrolase</keyword>
<dbReference type="NCBIfam" id="TIGR00237">
    <property type="entry name" value="xseA"/>
    <property type="match status" value="1"/>
</dbReference>
<dbReference type="AlphaFoldDB" id="A0A450SZ07"/>
<keyword evidence="4 5" id="KW-0269">Exonuclease</keyword>
<dbReference type="GO" id="GO:0008855">
    <property type="term" value="F:exodeoxyribonuclease VII activity"/>
    <property type="evidence" value="ECO:0007669"/>
    <property type="project" value="UniProtKB-UniRule"/>
</dbReference>